<keyword evidence="2" id="KW-1185">Reference proteome</keyword>
<dbReference type="AlphaFoldDB" id="A0A9P6E3G5"/>
<gene>
    <name evidence="1" type="ORF">CPB83DRAFT_887835</name>
</gene>
<dbReference type="EMBL" id="MU157989">
    <property type="protein sequence ID" value="KAF9521788.1"/>
    <property type="molecule type" value="Genomic_DNA"/>
</dbReference>
<dbReference type="OrthoDB" id="3016965at2759"/>
<sequence>MYEFEVQSRQTILKIEALCHKLLGIDHEISLKRQELEVLTSIRSPITRLPTEILSSIFEALVTLEPGCFNAQHRLIKACKLWKHLVLENPIFWRTFKAVFPYHTHHIGTIDLKYLKLLTGLSRVINHIGRKLPLNLLIEDPNTEDEVDSEDESNASVPPLKIQDWHAKMVDLFRDPIWIPRFTYLGSKKLSNLVFLNIEYEELQAASSFDQPTITLTGLEHLAISSTFDLTLEDLTCMMESKLLKSLRLTAISGTFAFSSPETPLAKFIEQNSTLFSSLTHLSLIRIKILEIDFFSLLYNLLLLTHLELLYGAFGRGRIEDGVFYIQDKRIVEFLTVSDLLLNQDPKLEKPVVPLLRSIYLYDGQSHRGIYPGTQHLARMAISRCLWAMQLPQNHVLSRSSDEEEAQRSFEGSPFQLVLRIEPMRFRMVRRRMEDAIGALHRRLFKAEPQLSNSATV</sequence>
<proteinExistence type="predicted"/>
<evidence type="ECO:0000313" key="1">
    <source>
        <dbReference type="EMBL" id="KAF9521788.1"/>
    </source>
</evidence>
<reference evidence="1" key="1">
    <citation type="submission" date="2020-11" db="EMBL/GenBank/DDBJ databases">
        <authorList>
            <consortium name="DOE Joint Genome Institute"/>
            <person name="Ahrendt S."/>
            <person name="Riley R."/>
            <person name="Andreopoulos W."/>
            <person name="Labutti K."/>
            <person name="Pangilinan J."/>
            <person name="Ruiz-Duenas F.J."/>
            <person name="Barrasa J.M."/>
            <person name="Sanchez-Garcia M."/>
            <person name="Camarero S."/>
            <person name="Miyauchi S."/>
            <person name="Serrano A."/>
            <person name="Linde D."/>
            <person name="Babiker R."/>
            <person name="Drula E."/>
            <person name="Ayuso-Fernandez I."/>
            <person name="Pacheco R."/>
            <person name="Padilla G."/>
            <person name="Ferreira P."/>
            <person name="Barriuso J."/>
            <person name="Kellner H."/>
            <person name="Castanera R."/>
            <person name="Alfaro M."/>
            <person name="Ramirez L."/>
            <person name="Pisabarro A.G."/>
            <person name="Kuo A."/>
            <person name="Tritt A."/>
            <person name="Lipzen A."/>
            <person name="He G."/>
            <person name="Yan M."/>
            <person name="Ng V."/>
            <person name="Cullen D."/>
            <person name="Martin F."/>
            <person name="Rosso M.-N."/>
            <person name="Henrissat B."/>
            <person name="Hibbett D."/>
            <person name="Martinez A.T."/>
            <person name="Grigoriev I.V."/>
        </authorList>
    </citation>
    <scope>NUCLEOTIDE SEQUENCE</scope>
    <source>
        <strain evidence="1">CBS 506.95</strain>
    </source>
</reference>
<name>A0A9P6E3G5_9AGAR</name>
<protein>
    <recommendedName>
        <fullName evidence="3">F-box domain-containing protein</fullName>
    </recommendedName>
</protein>
<evidence type="ECO:0008006" key="3">
    <source>
        <dbReference type="Google" id="ProtNLM"/>
    </source>
</evidence>
<accession>A0A9P6E3G5</accession>
<dbReference type="Proteomes" id="UP000807306">
    <property type="component" value="Unassembled WGS sequence"/>
</dbReference>
<comment type="caution">
    <text evidence="1">The sequence shown here is derived from an EMBL/GenBank/DDBJ whole genome shotgun (WGS) entry which is preliminary data.</text>
</comment>
<organism evidence="1 2">
    <name type="scientific">Crepidotus variabilis</name>
    <dbReference type="NCBI Taxonomy" id="179855"/>
    <lineage>
        <taxon>Eukaryota</taxon>
        <taxon>Fungi</taxon>
        <taxon>Dikarya</taxon>
        <taxon>Basidiomycota</taxon>
        <taxon>Agaricomycotina</taxon>
        <taxon>Agaricomycetes</taxon>
        <taxon>Agaricomycetidae</taxon>
        <taxon>Agaricales</taxon>
        <taxon>Agaricineae</taxon>
        <taxon>Crepidotaceae</taxon>
        <taxon>Crepidotus</taxon>
    </lineage>
</organism>
<evidence type="ECO:0000313" key="2">
    <source>
        <dbReference type="Proteomes" id="UP000807306"/>
    </source>
</evidence>